<protein>
    <submittedName>
        <fullName evidence="2">Uncharacterized protein</fullName>
    </submittedName>
</protein>
<feature type="region of interest" description="Disordered" evidence="1">
    <location>
        <begin position="1"/>
        <end position="36"/>
    </location>
</feature>
<evidence type="ECO:0000256" key="1">
    <source>
        <dbReference type="SAM" id="MobiDB-lite"/>
    </source>
</evidence>
<comment type="caution">
    <text evidence="2">The sequence shown here is derived from an EMBL/GenBank/DDBJ whole genome shotgun (WGS) entry which is preliminary data.</text>
</comment>
<dbReference type="Proteomes" id="UP001054945">
    <property type="component" value="Unassembled WGS sequence"/>
</dbReference>
<proteinExistence type="predicted"/>
<gene>
    <name evidence="2" type="ORF">CEXT_552521</name>
</gene>
<dbReference type="EMBL" id="BPLR01001714">
    <property type="protein sequence ID" value="GIZ04288.1"/>
    <property type="molecule type" value="Genomic_DNA"/>
</dbReference>
<feature type="compositionally biased region" description="Basic residues" evidence="1">
    <location>
        <begin position="1"/>
        <end position="12"/>
    </location>
</feature>
<evidence type="ECO:0000313" key="3">
    <source>
        <dbReference type="Proteomes" id="UP001054945"/>
    </source>
</evidence>
<reference evidence="2 3" key="1">
    <citation type="submission" date="2021-06" db="EMBL/GenBank/DDBJ databases">
        <title>Caerostris extrusa draft genome.</title>
        <authorList>
            <person name="Kono N."/>
            <person name="Arakawa K."/>
        </authorList>
    </citation>
    <scope>NUCLEOTIDE SEQUENCE [LARGE SCALE GENOMIC DNA]</scope>
</reference>
<dbReference type="AlphaFoldDB" id="A0AAV4YAE0"/>
<accession>A0AAV4YAE0</accession>
<sequence>MERERKRSRVRKTVSYPRNEAKGVNDQDKKLPASIGGVDTQGTASFEGCSLQTRSWCKNFNHLGAQVPVPPFDTLIFFNEP</sequence>
<name>A0AAV4YAE0_CAEEX</name>
<organism evidence="2 3">
    <name type="scientific">Caerostris extrusa</name>
    <name type="common">Bark spider</name>
    <name type="synonym">Caerostris bankana</name>
    <dbReference type="NCBI Taxonomy" id="172846"/>
    <lineage>
        <taxon>Eukaryota</taxon>
        <taxon>Metazoa</taxon>
        <taxon>Ecdysozoa</taxon>
        <taxon>Arthropoda</taxon>
        <taxon>Chelicerata</taxon>
        <taxon>Arachnida</taxon>
        <taxon>Araneae</taxon>
        <taxon>Araneomorphae</taxon>
        <taxon>Entelegynae</taxon>
        <taxon>Araneoidea</taxon>
        <taxon>Araneidae</taxon>
        <taxon>Caerostris</taxon>
    </lineage>
</organism>
<feature type="compositionally biased region" description="Basic and acidic residues" evidence="1">
    <location>
        <begin position="19"/>
        <end position="31"/>
    </location>
</feature>
<evidence type="ECO:0000313" key="2">
    <source>
        <dbReference type="EMBL" id="GIZ04288.1"/>
    </source>
</evidence>
<keyword evidence="3" id="KW-1185">Reference proteome</keyword>